<dbReference type="Proteomes" id="UP000709437">
    <property type="component" value="Unassembled WGS sequence"/>
</dbReference>
<protein>
    <submittedName>
        <fullName evidence="4">GNAT family N-acetyltransferase</fullName>
        <ecNumber evidence="4">2.3.1.-</ecNumber>
    </submittedName>
</protein>
<feature type="domain" description="N-acetyltransferase" evidence="3">
    <location>
        <begin position="15"/>
        <end position="156"/>
    </location>
</feature>
<dbReference type="RefSeq" id="WP_140449039.1">
    <property type="nucleotide sequence ID" value="NZ_JAHEWX010000001.1"/>
</dbReference>
<evidence type="ECO:0000256" key="2">
    <source>
        <dbReference type="ARBA" id="ARBA00023315"/>
    </source>
</evidence>
<keyword evidence="2 4" id="KW-0012">Acyltransferase</keyword>
<keyword evidence="1 4" id="KW-0808">Transferase</keyword>
<dbReference type="SUPFAM" id="SSF55729">
    <property type="entry name" value="Acyl-CoA N-acyltransferases (Nat)"/>
    <property type="match status" value="1"/>
</dbReference>
<dbReference type="EMBL" id="JAHEWX010000001">
    <property type="protein sequence ID" value="MBT1540488.1"/>
    <property type="molecule type" value="Genomic_DNA"/>
</dbReference>
<dbReference type="EC" id="2.3.1.-" evidence="4"/>
<dbReference type="PANTHER" id="PTHR43877:SF2">
    <property type="entry name" value="AMINOALKYLPHOSPHONATE N-ACETYLTRANSFERASE-RELATED"/>
    <property type="match status" value="1"/>
</dbReference>
<dbReference type="PROSITE" id="PS51186">
    <property type="entry name" value="GNAT"/>
    <property type="match status" value="1"/>
</dbReference>
<reference evidence="4" key="1">
    <citation type="submission" date="2021-05" db="EMBL/GenBank/DDBJ databases">
        <title>Whole genome sequence of Curtobacterium flaccumfaciens pv. flaccumfaciens strain CFBP 3417.</title>
        <authorList>
            <person name="Osdaghi E."/>
            <person name="Taghouti G."/>
            <person name="Portier P."/>
            <person name="Fazliarab A."/>
            <person name="Taghavi S.M."/>
            <person name="Briand M."/>
            <person name="Le-Saux M."/>
            <person name="Jacques M.-A."/>
        </authorList>
    </citation>
    <scope>NUCLEOTIDE SEQUENCE</scope>
    <source>
        <strain evidence="4">CFBP 3417</strain>
    </source>
</reference>
<dbReference type="GO" id="GO:0016747">
    <property type="term" value="F:acyltransferase activity, transferring groups other than amino-acyl groups"/>
    <property type="evidence" value="ECO:0007669"/>
    <property type="project" value="InterPro"/>
</dbReference>
<evidence type="ECO:0000313" key="4">
    <source>
        <dbReference type="EMBL" id="MBT1540488.1"/>
    </source>
</evidence>
<sequence>MIFETERPGAGRADAIVRAYLTEVASRWYGRAATSAEVDRALDEEPYDDLQGDSGVFVVASEGEAAAACAGVRFVGAVGELTKVFTLPEHRGRGIGSALLRHVEDFCRDRGTTSLRLDTRAELAEACALYERLGFVRVSPFNDDPYSDRWYAKRIS</sequence>
<dbReference type="CDD" id="cd04301">
    <property type="entry name" value="NAT_SF"/>
    <property type="match status" value="1"/>
</dbReference>
<dbReference type="InterPro" id="IPR016181">
    <property type="entry name" value="Acyl_CoA_acyltransferase"/>
</dbReference>
<dbReference type="InterPro" id="IPR000182">
    <property type="entry name" value="GNAT_dom"/>
</dbReference>
<evidence type="ECO:0000313" key="5">
    <source>
        <dbReference type="Proteomes" id="UP000709437"/>
    </source>
</evidence>
<evidence type="ECO:0000256" key="1">
    <source>
        <dbReference type="ARBA" id="ARBA00022679"/>
    </source>
</evidence>
<evidence type="ECO:0000259" key="3">
    <source>
        <dbReference type="PROSITE" id="PS51186"/>
    </source>
</evidence>
<dbReference type="PANTHER" id="PTHR43877">
    <property type="entry name" value="AMINOALKYLPHOSPHONATE N-ACETYLTRANSFERASE-RELATED-RELATED"/>
    <property type="match status" value="1"/>
</dbReference>
<dbReference type="Gene3D" id="3.40.630.30">
    <property type="match status" value="1"/>
</dbReference>
<accession>A0A9Q2ZMZ4</accession>
<comment type="caution">
    <text evidence="4">The sequence shown here is derived from an EMBL/GenBank/DDBJ whole genome shotgun (WGS) entry which is preliminary data.</text>
</comment>
<dbReference type="InterPro" id="IPR050832">
    <property type="entry name" value="Bact_Acetyltransf"/>
</dbReference>
<dbReference type="Pfam" id="PF00583">
    <property type="entry name" value="Acetyltransf_1"/>
    <property type="match status" value="1"/>
</dbReference>
<gene>
    <name evidence="4" type="ORF">KK103_01830</name>
</gene>
<proteinExistence type="predicted"/>
<dbReference type="AlphaFoldDB" id="A0A9Q2ZMZ4"/>
<name>A0A9Q2ZMZ4_9MICO</name>
<organism evidence="4 5">
    <name type="scientific">Curtobacterium flaccumfaciens pv. flaccumfaciens</name>
    <dbReference type="NCBI Taxonomy" id="138532"/>
    <lineage>
        <taxon>Bacteria</taxon>
        <taxon>Bacillati</taxon>
        <taxon>Actinomycetota</taxon>
        <taxon>Actinomycetes</taxon>
        <taxon>Micrococcales</taxon>
        <taxon>Microbacteriaceae</taxon>
        <taxon>Curtobacterium</taxon>
    </lineage>
</organism>